<evidence type="ECO:0000313" key="6">
    <source>
        <dbReference type="Proteomes" id="UP000479190"/>
    </source>
</evidence>
<feature type="repeat" description="ANK" evidence="3">
    <location>
        <begin position="476"/>
        <end position="508"/>
    </location>
</feature>
<dbReference type="Pfam" id="PF12796">
    <property type="entry name" value="Ank_2"/>
    <property type="match status" value="3"/>
</dbReference>
<dbReference type="GO" id="GO:0005852">
    <property type="term" value="C:eukaryotic translation initiation factor 3 complex"/>
    <property type="evidence" value="ECO:0007669"/>
    <property type="project" value="InterPro"/>
</dbReference>
<proteinExistence type="predicted"/>
<dbReference type="InterPro" id="IPR013906">
    <property type="entry name" value="eIF3j"/>
</dbReference>
<evidence type="ECO:0000256" key="2">
    <source>
        <dbReference type="ARBA" id="ARBA00023043"/>
    </source>
</evidence>
<dbReference type="PROSITE" id="PS50297">
    <property type="entry name" value="ANK_REP_REGION"/>
    <property type="match status" value="3"/>
</dbReference>
<dbReference type="Pfam" id="PF08597">
    <property type="entry name" value="eIF3_subunit"/>
    <property type="match status" value="1"/>
</dbReference>
<evidence type="ECO:0000256" key="4">
    <source>
        <dbReference type="SAM" id="MobiDB-lite"/>
    </source>
</evidence>
<dbReference type="CDD" id="cd22265">
    <property type="entry name" value="UDM1_RNF168"/>
    <property type="match status" value="1"/>
</dbReference>
<dbReference type="InterPro" id="IPR036770">
    <property type="entry name" value="Ankyrin_rpt-contain_sf"/>
</dbReference>
<dbReference type="OrthoDB" id="20381at2759"/>
<dbReference type="PANTHER" id="PTHR24198:SF165">
    <property type="entry name" value="ANKYRIN REPEAT-CONTAINING PROTEIN-RELATED"/>
    <property type="match status" value="1"/>
</dbReference>
<dbReference type="InterPro" id="IPR023194">
    <property type="entry name" value="eIF3-like_dom_sf"/>
</dbReference>
<dbReference type="Proteomes" id="UP000479190">
    <property type="component" value="Unassembled WGS sequence"/>
</dbReference>
<sequence>MKNEIHPAERKLIGRLLICNSAGVMKRRQAERKAREEAERKAKERDEALTPEERRAEMLRRQKLQEEADLRLAMETFGLSNLVDFSSRVTDNVSGIDAMMPTNAEEFKEFGDALMNKINQFNKHADYALFAEELIKNISISPSENVIDSPLVTELAVWSDGWTPLHIAIDERDHEIIDMLIDCRAMVDQTELYGARNTTLMMACSTGDIRIVRSILRGRPNIDAYNKWNQTALYLAAARGMKDIVTEIMRCNPNPVMNQEALSYAIQGSSANHQEIVNILLDHGYSLDFLNLNDHFEHSRLIQTVRNATINGYSNVLRWLLLKGVHPDIHLYDQSGNKLVHYAVLHPDCMKLLIEHGADKCALNNDGQSPMTLAVYHCAADTVELLIDRGVDVSHDTDLFFCVIRKNDARMFETFARRYRRNILHRDEYCTTALHLAAWIGNEFFVQTILDMIDAQAAERDRAIDMAPEPLHPELEYITPLHCAAFTDRPRIVQMLMDRGHSADVSDGTLNVLHLACLYGRIEVVHAILDYEFDATALDAEDRTVFDLGLLSERTSVPYPYRYQLFAKEHMLCIPDRIERCSLGFHCTVYELLVRHLVILQYRDPQIEEHQFYGANRSMFVDCYEQSVEQLVNMQSVRVHDRSLQELVVARRATLKRYCLNPSLRQAYRALIERSGLERFNGYDCIIMKKMDIAQRRADIYLRGRLLLQEIFPADVPAEIIGHLASYFKDHELLALIGRDEAERL</sequence>
<feature type="repeat" description="ANK" evidence="3">
    <location>
        <begin position="160"/>
        <end position="192"/>
    </location>
</feature>
<name>A0A6H5IMI9_9HYME</name>
<dbReference type="PROSITE" id="PS50088">
    <property type="entry name" value="ANK_REPEAT"/>
    <property type="match status" value="3"/>
</dbReference>
<feature type="region of interest" description="Disordered" evidence="4">
    <location>
        <begin position="30"/>
        <end position="54"/>
    </location>
</feature>
<accession>A0A6H5IMI9</accession>
<keyword evidence="1" id="KW-0677">Repeat</keyword>
<dbReference type="PANTHER" id="PTHR24198">
    <property type="entry name" value="ANKYRIN REPEAT AND PROTEIN KINASE DOMAIN-CONTAINING PROTEIN"/>
    <property type="match status" value="1"/>
</dbReference>
<evidence type="ECO:0000256" key="3">
    <source>
        <dbReference type="PROSITE-ProRule" id="PRU00023"/>
    </source>
</evidence>
<gene>
    <name evidence="5" type="ORF">TBRA_LOCUS7659</name>
</gene>
<evidence type="ECO:0000313" key="5">
    <source>
        <dbReference type="EMBL" id="CAB0035773.1"/>
    </source>
</evidence>
<feature type="repeat" description="ANK" evidence="3">
    <location>
        <begin position="366"/>
        <end position="398"/>
    </location>
</feature>
<dbReference type="InterPro" id="IPR002110">
    <property type="entry name" value="Ankyrin_rpt"/>
</dbReference>
<keyword evidence="6" id="KW-1185">Reference proteome</keyword>
<dbReference type="Pfam" id="PF00023">
    <property type="entry name" value="Ank"/>
    <property type="match status" value="1"/>
</dbReference>
<dbReference type="Gene3D" id="1.10.246.60">
    <property type="entry name" value="Eukaryotic translation initiation factor 3 like domains"/>
    <property type="match status" value="1"/>
</dbReference>
<organism evidence="5 6">
    <name type="scientific">Trichogramma brassicae</name>
    <dbReference type="NCBI Taxonomy" id="86971"/>
    <lineage>
        <taxon>Eukaryota</taxon>
        <taxon>Metazoa</taxon>
        <taxon>Ecdysozoa</taxon>
        <taxon>Arthropoda</taxon>
        <taxon>Hexapoda</taxon>
        <taxon>Insecta</taxon>
        <taxon>Pterygota</taxon>
        <taxon>Neoptera</taxon>
        <taxon>Endopterygota</taxon>
        <taxon>Hymenoptera</taxon>
        <taxon>Apocrita</taxon>
        <taxon>Proctotrupomorpha</taxon>
        <taxon>Chalcidoidea</taxon>
        <taxon>Trichogrammatidae</taxon>
        <taxon>Trichogramma</taxon>
    </lineage>
</organism>
<reference evidence="5 6" key="1">
    <citation type="submission" date="2020-02" db="EMBL/GenBank/DDBJ databases">
        <authorList>
            <person name="Ferguson B K."/>
        </authorList>
    </citation>
    <scope>NUCLEOTIDE SEQUENCE [LARGE SCALE GENOMIC DNA]</scope>
</reference>
<dbReference type="EMBL" id="CADCXV010000798">
    <property type="protein sequence ID" value="CAB0035773.1"/>
    <property type="molecule type" value="Genomic_DNA"/>
</dbReference>
<feature type="compositionally biased region" description="Basic and acidic residues" evidence="4">
    <location>
        <begin position="31"/>
        <end position="54"/>
    </location>
</feature>
<keyword evidence="2 3" id="KW-0040">ANK repeat</keyword>
<dbReference type="Gene3D" id="1.25.40.20">
    <property type="entry name" value="Ankyrin repeat-containing domain"/>
    <property type="match status" value="3"/>
</dbReference>
<dbReference type="GO" id="GO:0003743">
    <property type="term" value="F:translation initiation factor activity"/>
    <property type="evidence" value="ECO:0007669"/>
    <property type="project" value="InterPro"/>
</dbReference>
<dbReference type="SUPFAM" id="SSF48403">
    <property type="entry name" value="Ankyrin repeat"/>
    <property type="match status" value="1"/>
</dbReference>
<dbReference type="AlphaFoldDB" id="A0A6H5IMI9"/>
<evidence type="ECO:0000256" key="1">
    <source>
        <dbReference type="ARBA" id="ARBA00022737"/>
    </source>
</evidence>
<protein>
    <submittedName>
        <fullName evidence="5">Uncharacterized protein</fullName>
    </submittedName>
</protein>
<dbReference type="SMART" id="SM00248">
    <property type="entry name" value="ANK"/>
    <property type="match status" value="10"/>
</dbReference>